<dbReference type="InterPro" id="IPR025470">
    <property type="entry name" value="DUF4321"/>
</dbReference>
<sequence>MGERGQTMPAGRTNSGAGRTLLLILSGGAIGTLIGYGFEKISFLAPFLRPAVIDFPSHTYLDFFFITFSFGFRLNITVATVLGAMVGYYLARKW</sequence>
<evidence type="ECO:0000313" key="3">
    <source>
        <dbReference type="Proteomes" id="UP000004416"/>
    </source>
</evidence>
<keyword evidence="1" id="KW-0812">Transmembrane</keyword>
<feature type="transmembrane region" description="Helical" evidence="1">
    <location>
        <begin position="63"/>
        <end position="91"/>
    </location>
</feature>
<dbReference type="AlphaFoldDB" id="G9XVH8"/>
<keyword evidence="1" id="KW-1133">Transmembrane helix</keyword>
<evidence type="ECO:0000313" key="2">
    <source>
        <dbReference type="EMBL" id="EHL04346.1"/>
    </source>
</evidence>
<comment type="caution">
    <text evidence="2">The sequence shown here is derived from an EMBL/GenBank/DDBJ whole genome shotgun (WGS) entry which is preliminary data.</text>
</comment>
<feature type="transmembrane region" description="Helical" evidence="1">
    <location>
        <begin position="21"/>
        <end position="38"/>
    </location>
</feature>
<organism evidence="2 3">
    <name type="scientific">Desulfitobacterium hafniense DP7</name>
    <dbReference type="NCBI Taxonomy" id="537010"/>
    <lineage>
        <taxon>Bacteria</taxon>
        <taxon>Bacillati</taxon>
        <taxon>Bacillota</taxon>
        <taxon>Clostridia</taxon>
        <taxon>Eubacteriales</taxon>
        <taxon>Desulfitobacteriaceae</taxon>
        <taxon>Desulfitobacterium</taxon>
    </lineage>
</organism>
<dbReference type="Pfam" id="PF14209">
    <property type="entry name" value="DUF4321"/>
    <property type="match status" value="1"/>
</dbReference>
<gene>
    <name evidence="2" type="ORF">HMPREF0322_04991</name>
</gene>
<dbReference type="Proteomes" id="UP000004416">
    <property type="component" value="Unassembled WGS sequence"/>
</dbReference>
<dbReference type="HOGENOM" id="CLU_2381458_0_0_9"/>
<accession>G9XVH8</accession>
<keyword evidence="1" id="KW-0472">Membrane</keyword>
<name>G9XVH8_DESHA</name>
<reference evidence="2 3" key="1">
    <citation type="submission" date="2011-08" db="EMBL/GenBank/DDBJ databases">
        <authorList>
            <person name="Weinstock G."/>
            <person name="Sodergren E."/>
            <person name="Clifton S."/>
            <person name="Fulton L."/>
            <person name="Fulton B."/>
            <person name="Courtney L."/>
            <person name="Fronick C."/>
            <person name="Harrison M."/>
            <person name="Strong C."/>
            <person name="Farmer C."/>
            <person name="Delahaunty K."/>
            <person name="Markovic C."/>
            <person name="Hall O."/>
            <person name="Minx P."/>
            <person name="Tomlinson C."/>
            <person name="Mitreva M."/>
            <person name="Hou S."/>
            <person name="Chen J."/>
            <person name="Wollam A."/>
            <person name="Pepin K.H."/>
            <person name="Johnson M."/>
            <person name="Bhonagiri V."/>
            <person name="Zhang X."/>
            <person name="Suruliraj S."/>
            <person name="Warren W."/>
            <person name="Chinwalla A."/>
            <person name="Mardis E.R."/>
            <person name="Wilson R.K."/>
        </authorList>
    </citation>
    <scope>NUCLEOTIDE SEQUENCE [LARGE SCALE GENOMIC DNA]</scope>
    <source>
        <strain evidence="2 3">DP7</strain>
    </source>
</reference>
<proteinExistence type="predicted"/>
<dbReference type="EMBL" id="AFZX01000134">
    <property type="protein sequence ID" value="EHL04346.1"/>
    <property type="molecule type" value="Genomic_DNA"/>
</dbReference>
<evidence type="ECO:0000256" key="1">
    <source>
        <dbReference type="SAM" id="Phobius"/>
    </source>
</evidence>
<protein>
    <recommendedName>
        <fullName evidence="4">DUF4321 domain-containing protein</fullName>
    </recommendedName>
</protein>
<dbReference type="PATRIC" id="fig|537010.4.peg.4648"/>
<evidence type="ECO:0008006" key="4">
    <source>
        <dbReference type="Google" id="ProtNLM"/>
    </source>
</evidence>